<evidence type="ECO:0000313" key="2">
    <source>
        <dbReference type="EMBL" id="PYH82773.1"/>
    </source>
</evidence>
<protein>
    <submittedName>
        <fullName evidence="2">Uncharacterized protein</fullName>
    </submittedName>
</protein>
<dbReference type="GeneID" id="37144072"/>
<accession>A0A319CVA0</accession>
<dbReference type="RefSeq" id="XP_025492973.1">
    <property type="nucleotide sequence ID" value="XM_025641330.1"/>
</dbReference>
<evidence type="ECO:0000313" key="3">
    <source>
        <dbReference type="Proteomes" id="UP000248340"/>
    </source>
</evidence>
<dbReference type="Proteomes" id="UP000248340">
    <property type="component" value="Unassembled WGS sequence"/>
</dbReference>
<reference evidence="2 3" key="1">
    <citation type="submission" date="2016-12" db="EMBL/GenBank/DDBJ databases">
        <title>The genomes of Aspergillus section Nigri reveals drivers in fungal speciation.</title>
        <authorList>
            <consortium name="DOE Joint Genome Institute"/>
            <person name="Vesth T.C."/>
            <person name="Nybo J."/>
            <person name="Theobald S."/>
            <person name="Brandl J."/>
            <person name="Frisvad J.C."/>
            <person name="Nielsen K.F."/>
            <person name="Lyhne E.K."/>
            <person name="Kogle M.E."/>
            <person name="Kuo A."/>
            <person name="Riley R."/>
            <person name="Clum A."/>
            <person name="Nolan M."/>
            <person name="Lipzen A."/>
            <person name="Salamov A."/>
            <person name="Henrissat B."/>
            <person name="Wiebenga A."/>
            <person name="De Vries R.P."/>
            <person name="Grigoriev I.V."/>
            <person name="Mortensen U.H."/>
            <person name="Andersen M.R."/>
            <person name="Baker S.E."/>
        </authorList>
    </citation>
    <scope>NUCLEOTIDE SEQUENCE [LARGE SCALE GENOMIC DNA]</scope>
    <source>
        <strain evidence="2 3">CBS 121591</strain>
    </source>
</reference>
<gene>
    <name evidence="2" type="ORF">BO82DRAFT_56315</name>
</gene>
<feature type="transmembrane region" description="Helical" evidence="1">
    <location>
        <begin position="12"/>
        <end position="32"/>
    </location>
</feature>
<proteinExistence type="predicted"/>
<keyword evidence="1" id="KW-1133">Transmembrane helix</keyword>
<keyword evidence="1" id="KW-0812">Transmembrane</keyword>
<keyword evidence="1" id="KW-0472">Membrane</keyword>
<dbReference type="EMBL" id="KZ821693">
    <property type="protein sequence ID" value="PYH82773.1"/>
    <property type="molecule type" value="Genomic_DNA"/>
</dbReference>
<organism evidence="2 3">
    <name type="scientific">Aspergillus uvarum CBS 121591</name>
    <dbReference type="NCBI Taxonomy" id="1448315"/>
    <lineage>
        <taxon>Eukaryota</taxon>
        <taxon>Fungi</taxon>
        <taxon>Dikarya</taxon>
        <taxon>Ascomycota</taxon>
        <taxon>Pezizomycotina</taxon>
        <taxon>Eurotiomycetes</taxon>
        <taxon>Eurotiomycetidae</taxon>
        <taxon>Eurotiales</taxon>
        <taxon>Aspergillaceae</taxon>
        <taxon>Aspergillus</taxon>
        <taxon>Aspergillus subgen. Circumdati</taxon>
    </lineage>
</organism>
<name>A0A319CVA0_9EURO</name>
<sequence>MVTSNDALGGISLWGLCVPVLYSVPVSCRFLFSPSFFRARLTNQPVIPLLFLTRSCSCSISLGARLLSLLLLLYHGCQGVAGEGVNNCGSAILPIIHTSNSAICSHVHCISAKLYLYTFSTRNMTIHKPSNNPK</sequence>
<dbReference type="AlphaFoldDB" id="A0A319CVA0"/>
<evidence type="ECO:0000256" key="1">
    <source>
        <dbReference type="SAM" id="Phobius"/>
    </source>
</evidence>
<dbReference type="VEuPathDB" id="FungiDB:BO82DRAFT_56315"/>
<keyword evidence="3" id="KW-1185">Reference proteome</keyword>